<feature type="region of interest" description="Disordered" evidence="1">
    <location>
        <begin position="168"/>
        <end position="195"/>
    </location>
</feature>
<accession>A0A2I0KRM9</accession>
<reference evidence="2 3" key="1">
    <citation type="submission" date="2017-11" db="EMBL/GenBank/DDBJ databases">
        <title>De-novo sequencing of pomegranate (Punica granatum L.) genome.</title>
        <authorList>
            <person name="Akparov Z."/>
            <person name="Amiraslanov A."/>
            <person name="Hajiyeva S."/>
            <person name="Abbasov M."/>
            <person name="Kaur K."/>
            <person name="Hamwieh A."/>
            <person name="Solovyev V."/>
            <person name="Salamov A."/>
            <person name="Braich B."/>
            <person name="Kosarev P."/>
            <person name="Mahmoud A."/>
            <person name="Hajiyev E."/>
            <person name="Babayeva S."/>
            <person name="Izzatullayeva V."/>
            <person name="Mammadov A."/>
            <person name="Mammadov A."/>
            <person name="Sharifova S."/>
            <person name="Ojaghi J."/>
            <person name="Eynullazada K."/>
            <person name="Bayramov B."/>
            <person name="Abdulazimova A."/>
            <person name="Shahmuradov I."/>
        </authorList>
    </citation>
    <scope>NUCLEOTIDE SEQUENCE [LARGE SCALE GENOMIC DNA]</scope>
    <source>
        <strain evidence="3">cv. AG2017</strain>
        <tissue evidence="2">Leaf</tissue>
    </source>
</reference>
<evidence type="ECO:0000313" key="3">
    <source>
        <dbReference type="Proteomes" id="UP000233551"/>
    </source>
</evidence>
<dbReference type="Proteomes" id="UP000233551">
    <property type="component" value="Unassembled WGS sequence"/>
</dbReference>
<dbReference type="AlphaFoldDB" id="A0A2I0KRM9"/>
<organism evidence="2 3">
    <name type="scientific">Punica granatum</name>
    <name type="common">Pomegranate</name>
    <dbReference type="NCBI Taxonomy" id="22663"/>
    <lineage>
        <taxon>Eukaryota</taxon>
        <taxon>Viridiplantae</taxon>
        <taxon>Streptophyta</taxon>
        <taxon>Embryophyta</taxon>
        <taxon>Tracheophyta</taxon>
        <taxon>Spermatophyta</taxon>
        <taxon>Magnoliopsida</taxon>
        <taxon>eudicotyledons</taxon>
        <taxon>Gunneridae</taxon>
        <taxon>Pentapetalae</taxon>
        <taxon>rosids</taxon>
        <taxon>malvids</taxon>
        <taxon>Myrtales</taxon>
        <taxon>Lythraceae</taxon>
        <taxon>Punica</taxon>
    </lineage>
</organism>
<proteinExistence type="predicted"/>
<protein>
    <submittedName>
        <fullName evidence="2">Uncharacterized protein</fullName>
    </submittedName>
</protein>
<evidence type="ECO:0000313" key="2">
    <source>
        <dbReference type="EMBL" id="PKI71142.1"/>
    </source>
</evidence>
<name>A0A2I0KRM9_PUNGR</name>
<sequence>MSSPSLSQDDIVSTRISSHRGTRARAYATRLGSVHIPGDAQRTHVRMSRYLPFYDPKVEGRQVTRIGSGGLKSADRLQGGAGPASWAECAEVWAALLGWAEPEGVGPRKGVLGREHWRAGPNLRAKRVARSGLYLRRGGTSRIFSAGLSRASWAESARLDLQKPKRWAEPVRRRTSEKTKIGGEEGSDGRERRFPPLGAATTVQEGAGDDGERCLGYVVLERGVARLGSVGIERSFDFFLARFSSFPARDFPSSIVGNRGN</sequence>
<evidence type="ECO:0000256" key="1">
    <source>
        <dbReference type="SAM" id="MobiDB-lite"/>
    </source>
</evidence>
<comment type="caution">
    <text evidence="2">The sequence shown here is derived from an EMBL/GenBank/DDBJ whole genome shotgun (WGS) entry which is preliminary data.</text>
</comment>
<feature type="compositionally biased region" description="Basic and acidic residues" evidence="1">
    <location>
        <begin position="168"/>
        <end position="194"/>
    </location>
</feature>
<keyword evidence="3" id="KW-1185">Reference proteome</keyword>
<dbReference type="EMBL" id="PGOL01000396">
    <property type="protein sequence ID" value="PKI71142.1"/>
    <property type="molecule type" value="Genomic_DNA"/>
</dbReference>
<gene>
    <name evidence="2" type="ORF">CRG98_008440</name>
</gene>